<evidence type="ECO:0008006" key="3">
    <source>
        <dbReference type="Google" id="ProtNLM"/>
    </source>
</evidence>
<sequence length="66" mass="7694">MKEVNVLLDEEDLKQLKEWFHVSSEDEAVRSAIQHLLKTKVYSDLLALEGKVKWTGDLEQMREGHV</sequence>
<organism evidence="1 2">
    <name type="scientific">Cohnella silvisoli</name>
    <dbReference type="NCBI Taxonomy" id="2873699"/>
    <lineage>
        <taxon>Bacteria</taxon>
        <taxon>Bacillati</taxon>
        <taxon>Bacillota</taxon>
        <taxon>Bacilli</taxon>
        <taxon>Bacillales</taxon>
        <taxon>Paenibacillaceae</taxon>
        <taxon>Cohnella</taxon>
    </lineage>
</organism>
<proteinExistence type="predicted"/>
<evidence type="ECO:0000313" key="2">
    <source>
        <dbReference type="Proteomes" id="UP001493487"/>
    </source>
</evidence>
<evidence type="ECO:0000313" key="1">
    <source>
        <dbReference type="EMBL" id="MEQ4481900.1"/>
    </source>
</evidence>
<dbReference type="Proteomes" id="UP001493487">
    <property type="component" value="Unassembled WGS sequence"/>
</dbReference>
<gene>
    <name evidence="1" type="ORF">QJS35_05770</name>
</gene>
<dbReference type="EMBL" id="JASKHM010000002">
    <property type="protein sequence ID" value="MEQ4481900.1"/>
    <property type="molecule type" value="Genomic_DNA"/>
</dbReference>
<name>A0ABV1KPM5_9BACL</name>
<protein>
    <recommendedName>
        <fullName evidence="3">DUF2191 domain-containing protein</fullName>
    </recommendedName>
</protein>
<comment type="caution">
    <text evidence="1">The sequence shown here is derived from an EMBL/GenBank/DDBJ whole genome shotgun (WGS) entry which is preliminary data.</text>
</comment>
<reference evidence="1 2" key="1">
    <citation type="journal article" date="2023" name="Genome Announc.">
        <title>Pan-Genome Analyses of the Genus Cohnella and Proposal of the Novel Species Cohnella silvisoli sp. nov., Isolated from Forest Soil.</title>
        <authorList>
            <person name="Wang C."/>
            <person name="Mao L."/>
            <person name="Bao G."/>
            <person name="Zhu H."/>
        </authorList>
    </citation>
    <scope>NUCLEOTIDE SEQUENCE [LARGE SCALE GENOMIC DNA]</scope>
    <source>
        <strain evidence="1 2">NL03-T5-1</strain>
    </source>
</reference>
<keyword evidence="2" id="KW-1185">Reference proteome</keyword>
<dbReference type="RefSeq" id="WP_232189336.1">
    <property type="nucleotide sequence ID" value="NZ_JAIOAP010000019.1"/>
</dbReference>
<accession>A0ABV1KPM5</accession>